<name>A0A2S9MLE3_9BURK</name>
<gene>
    <name evidence="1" type="ORF">C6Q15_17560</name>
</gene>
<evidence type="ECO:0000313" key="1">
    <source>
        <dbReference type="EMBL" id="PRF59380.1"/>
    </source>
</evidence>
<dbReference type="Proteomes" id="UP000238982">
    <property type="component" value="Unassembled WGS sequence"/>
</dbReference>
<dbReference type="AlphaFoldDB" id="A0A2S9MLE3"/>
<dbReference type="EMBL" id="PVGH01000067">
    <property type="protein sequence ID" value="PRF59380.1"/>
    <property type="molecule type" value="Genomic_DNA"/>
</dbReference>
<organism evidence="1 2">
    <name type="scientific">Burkholderia multivorans</name>
    <dbReference type="NCBI Taxonomy" id="87883"/>
    <lineage>
        <taxon>Bacteria</taxon>
        <taxon>Pseudomonadati</taxon>
        <taxon>Pseudomonadota</taxon>
        <taxon>Betaproteobacteria</taxon>
        <taxon>Burkholderiales</taxon>
        <taxon>Burkholderiaceae</taxon>
        <taxon>Burkholderia</taxon>
        <taxon>Burkholderia cepacia complex</taxon>
    </lineage>
</organism>
<protein>
    <submittedName>
        <fullName evidence="1">Uncharacterized protein</fullName>
    </submittedName>
</protein>
<reference evidence="1 2" key="1">
    <citation type="submission" date="2018-03" db="EMBL/GenBank/DDBJ databases">
        <authorList>
            <person name="Keele B.F."/>
        </authorList>
    </citation>
    <scope>NUCLEOTIDE SEQUENCE [LARGE SCALE GENOMIC DNA]</scope>
    <source>
        <strain evidence="1 2">AU19729</strain>
    </source>
</reference>
<proteinExistence type="predicted"/>
<comment type="caution">
    <text evidence="1">The sequence shown here is derived from an EMBL/GenBank/DDBJ whole genome shotgun (WGS) entry which is preliminary data.</text>
</comment>
<sequence>MSDSVARRSDASQSGAPLRTRLRSFDLLLRAIKRCAVPDAVVSARAICRQIAHARLTSFHPNLE</sequence>
<accession>A0A2S9MLE3</accession>
<evidence type="ECO:0000313" key="2">
    <source>
        <dbReference type="Proteomes" id="UP000238982"/>
    </source>
</evidence>